<feature type="domain" description="Immunity protein 72" evidence="1">
    <location>
        <begin position="196"/>
        <end position="290"/>
    </location>
</feature>
<dbReference type="Pfam" id="PF15602">
    <property type="entry name" value="Imm71"/>
    <property type="match status" value="1"/>
</dbReference>
<dbReference type="InterPro" id="IPR028966">
    <property type="entry name" value="Imm72"/>
</dbReference>
<evidence type="ECO:0008006" key="5">
    <source>
        <dbReference type="Google" id="ProtNLM"/>
    </source>
</evidence>
<dbReference type="Proteomes" id="UP001162889">
    <property type="component" value="Unassembled WGS sequence"/>
</dbReference>
<proteinExistence type="predicted"/>
<evidence type="ECO:0000259" key="2">
    <source>
        <dbReference type="Pfam" id="PF15602"/>
    </source>
</evidence>
<evidence type="ECO:0000313" key="4">
    <source>
        <dbReference type="Proteomes" id="UP001162889"/>
    </source>
</evidence>
<protein>
    <recommendedName>
        <fullName evidence="5">Immunity protein 72 domain-containing protein</fullName>
    </recommendedName>
</protein>
<organism evidence="3 4">
    <name type="scientific">Duganella violaceipulchra</name>
    <dbReference type="NCBI Taxonomy" id="2849652"/>
    <lineage>
        <taxon>Bacteria</taxon>
        <taxon>Pseudomonadati</taxon>
        <taxon>Pseudomonadota</taxon>
        <taxon>Betaproteobacteria</taxon>
        <taxon>Burkholderiales</taxon>
        <taxon>Oxalobacteraceae</taxon>
        <taxon>Telluria group</taxon>
        <taxon>Duganella</taxon>
    </lineage>
</organism>
<name>A0ABT1GDS1_9BURK</name>
<keyword evidence="4" id="KW-1185">Reference proteome</keyword>
<feature type="domain" description="Immunity protein 71" evidence="2">
    <location>
        <begin position="12"/>
        <end position="164"/>
    </location>
</feature>
<gene>
    <name evidence="3" type="ORF">L1274_000556</name>
</gene>
<evidence type="ECO:0000259" key="1">
    <source>
        <dbReference type="Pfam" id="PF15584"/>
    </source>
</evidence>
<dbReference type="RefSeq" id="WP_229224488.1">
    <property type="nucleotide sequence ID" value="NZ_JAHTGR010000001.1"/>
</dbReference>
<accession>A0ABT1GDS1</accession>
<sequence>MNQTTTADAVMLPTDFERQQIFFWLKRVSSVTSWRRIFEFYKTWATATENSAREADERGWGDKTALPQAEYALILKGLAHCEEGMLRLGKGNKRVFKFDANGEFAMARRILFHWAEMTTRIEMGENIIDEKHTPLWGKFCETLTSACQAWQECAIHILEPRYLGEPGRTLYGDWLRAELKVMPFPKDLAAVPNPTDNTFVSTDNYTPCSGIWEPIEVPKAPFLSLLTGTPKPQPPFKIMGAMNYLHEGSKAPQITVETATDNLNLDTTWRLLWRDDRYGEGEFPEEEALYRFTEPKEVRASSPGVWTADETTWAESGAAVSVTGRWVVESDLHTSITLQQGQKLPLHQGREVRWVLAND</sequence>
<evidence type="ECO:0000313" key="3">
    <source>
        <dbReference type="EMBL" id="MCP2006868.1"/>
    </source>
</evidence>
<dbReference type="InterPro" id="IPR028950">
    <property type="entry name" value="Imm71"/>
</dbReference>
<comment type="caution">
    <text evidence="3">The sequence shown here is derived from an EMBL/GenBank/DDBJ whole genome shotgun (WGS) entry which is preliminary data.</text>
</comment>
<dbReference type="Pfam" id="PF15584">
    <property type="entry name" value="Imm72"/>
    <property type="match status" value="1"/>
</dbReference>
<dbReference type="EMBL" id="JALJZU010000001">
    <property type="protein sequence ID" value="MCP2006868.1"/>
    <property type="molecule type" value="Genomic_DNA"/>
</dbReference>
<reference evidence="3" key="1">
    <citation type="submission" date="2022-03" db="EMBL/GenBank/DDBJ databases">
        <title>Genome Encyclopedia of Bacteria and Archaea VI: Functional Genomics of Type Strains.</title>
        <authorList>
            <person name="Whitman W."/>
        </authorList>
    </citation>
    <scope>NUCLEOTIDE SEQUENCE</scope>
    <source>
        <strain evidence="3">HSC-15S17</strain>
    </source>
</reference>